<dbReference type="WBParaSite" id="jg18550">
    <property type="protein sequence ID" value="jg18550"/>
    <property type="gene ID" value="jg18550"/>
</dbReference>
<evidence type="ECO:0000313" key="1">
    <source>
        <dbReference type="Proteomes" id="UP000887574"/>
    </source>
</evidence>
<dbReference type="AlphaFoldDB" id="A0A915DED4"/>
<sequence>MSSTSLWCLKEKLGEDHNAGSEAAQYADSIQLKDEEYRDPISDENCTTPISRKQLTLSEHLFLLQSGKDGRTKFTIENVTKTRIVLADSRFISWEPTKSSSCSSYSLCFDHGNTTNKIYGNLRNLSSRISERL</sequence>
<keyword evidence="1" id="KW-1185">Reference proteome</keyword>
<accession>A0A915DED4</accession>
<evidence type="ECO:0000313" key="2">
    <source>
        <dbReference type="WBParaSite" id="jg18550"/>
    </source>
</evidence>
<protein>
    <submittedName>
        <fullName evidence="2">Uncharacterized protein</fullName>
    </submittedName>
</protein>
<organism evidence="1 2">
    <name type="scientific">Ditylenchus dipsaci</name>
    <dbReference type="NCBI Taxonomy" id="166011"/>
    <lineage>
        <taxon>Eukaryota</taxon>
        <taxon>Metazoa</taxon>
        <taxon>Ecdysozoa</taxon>
        <taxon>Nematoda</taxon>
        <taxon>Chromadorea</taxon>
        <taxon>Rhabditida</taxon>
        <taxon>Tylenchina</taxon>
        <taxon>Tylenchomorpha</taxon>
        <taxon>Sphaerularioidea</taxon>
        <taxon>Anguinidae</taxon>
        <taxon>Anguininae</taxon>
        <taxon>Ditylenchus</taxon>
    </lineage>
</organism>
<reference evidence="2" key="1">
    <citation type="submission" date="2022-11" db="UniProtKB">
        <authorList>
            <consortium name="WormBaseParasite"/>
        </authorList>
    </citation>
    <scope>IDENTIFICATION</scope>
</reference>
<dbReference type="Proteomes" id="UP000887574">
    <property type="component" value="Unplaced"/>
</dbReference>
<proteinExistence type="predicted"/>
<name>A0A915DED4_9BILA</name>